<sequence length="231" mass="25987">MGVSCPERQGCSAERIWYAACTTLGIPEADDPWKKIVEASPPDSIWHSLRNCVAYQAGVWQNLITKGIDDVMQPAAFKLAIVLRHTPTEDCAKLMSELLKTHPVSVQEELTSYCVSLLTDDEARRCACWQSGPSGPPAPLRDLLLYGDLELAILAASREEYDAHAKLVRAEYSKLTQDNYVELRIKVLNQFSQIPKLFHSPEFACFEPAARENIEREICTLREHLLTGRKD</sequence>
<dbReference type="InterPro" id="IPR009218">
    <property type="entry name" value="HD_phosphohydro"/>
</dbReference>
<name>A0A6J2K515_BOMMA</name>
<accession>A0A6J2K515</accession>
<reference evidence="2" key="1">
    <citation type="submission" date="2025-08" db="UniProtKB">
        <authorList>
            <consortium name="RefSeq"/>
        </authorList>
    </citation>
    <scope>IDENTIFICATION</scope>
    <source>
        <tissue evidence="2">Silk gland</tissue>
    </source>
</reference>
<protein>
    <submittedName>
        <fullName evidence="2">Uncharacterized protein LOC114246860</fullName>
    </submittedName>
</protein>
<dbReference type="OrthoDB" id="330671at2759"/>
<proteinExistence type="predicted"/>
<dbReference type="PANTHER" id="PTHR21174">
    <property type="match status" value="1"/>
</dbReference>
<keyword evidence="1" id="KW-1185">Reference proteome</keyword>
<dbReference type="GeneID" id="114246860"/>
<dbReference type="RefSeq" id="XP_028035379.1">
    <property type="nucleotide sequence ID" value="XM_028179578.1"/>
</dbReference>
<dbReference type="AlphaFoldDB" id="A0A6J2K515"/>
<organism evidence="1 2">
    <name type="scientific">Bombyx mandarina</name>
    <name type="common">Wild silk moth</name>
    <name type="synonym">Wild silkworm</name>
    <dbReference type="NCBI Taxonomy" id="7092"/>
    <lineage>
        <taxon>Eukaryota</taxon>
        <taxon>Metazoa</taxon>
        <taxon>Ecdysozoa</taxon>
        <taxon>Arthropoda</taxon>
        <taxon>Hexapoda</taxon>
        <taxon>Insecta</taxon>
        <taxon>Pterygota</taxon>
        <taxon>Neoptera</taxon>
        <taxon>Endopterygota</taxon>
        <taxon>Lepidoptera</taxon>
        <taxon>Glossata</taxon>
        <taxon>Ditrysia</taxon>
        <taxon>Bombycoidea</taxon>
        <taxon>Bombycidae</taxon>
        <taxon>Bombycinae</taxon>
        <taxon>Bombyx</taxon>
    </lineage>
</organism>
<dbReference type="Proteomes" id="UP000504629">
    <property type="component" value="Unplaced"/>
</dbReference>
<evidence type="ECO:0000313" key="2">
    <source>
        <dbReference type="RefSeq" id="XP_028035379.1"/>
    </source>
</evidence>
<dbReference type="KEGG" id="bman:114246860"/>
<gene>
    <name evidence="2" type="primary">LOC114246860</name>
</gene>
<evidence type="ECO:0000313" key="1">
    <source>
        <dbReference type="Proteomes" id="UP000504629"/>
    </source>
</evidence>
<dbReference type="PANTHER" id="PTHR21174:SF0">
    <property type="entry name" value="HD PHOSPHOHYDROLASE FAMILY PROTEIN-RELATED"/>
    <property type="match status" value="1"/>
</dbReference>